<comment type="caution">
    <text evidence="1">The sequence shown here is derived from an EMBL/GenBank/DDBJ whole genome shotgun (WGS) entry which is preliminary data.</text>
</comment>
<gene>
    <name evidence="1" type="ORF">ACFQT0_00840</name>
</gene>
<dbReference type="RefSeq" id="WP_380199588.1">
    <property type="nucleotide sequence ID" value="NZ_JBHTEK010000001.1"/>
</dbReference>
<organism evidence="1 2">
    <name type="scientific">Hymenobacter humi</name>
    <dbReference type="NCBI Taxonomy" id="1411620"/>
    <lineage>
        <taxon>Bacteria</taxon>
        <taxon>Pseudomonadati</taxon>
        <taxon>Bacteroidota</taxon>
        <taxon>Cytophagia</taxon>
        <taxon>Cytophagales</taxon>
        <taxon>Hymenobacteraceae</taxon>
        <taxon>Hymenobacter</taxon>
    </lineage>
</organism>
<sequence length="105" mass="11045">MTSANYRGILADRPAKTLVKVRCPVLALGGSKDIQVNASRNLAATGGALKTGGNRDVTVKEMPGLNHLFQSANTGGTEECGTLEETIAPAALQVIGDWITQHTRK</sequence>
<dbReference type="InterPro" id="IPR053145">
    <property type="entry name" value="AB_hydrolase_Est10"/>
</dbReference>
<accession>A0ABW2U120</accession>
<proteinExistence type="predicted"/>
<dbReference type="EMBL" id="JBHTEK010000001">
    <property type="protein sequence ID" value="MFC7666141.1"/>
    <property type="molecule type" value="Genomic_DNA"/>
</dbReference>
<name>A0ABW2U120_9BACT</name>
<dbReference type="Proteomes" id="UP001596513">
    <property type="component" value="Unassembled WGS sequence"/>
</dbReference>
<keyword evidence="2" id="KW-1185">Reference proteome</keyword>
<dbReference type="PANTHER" id="PTHR43265">
    <property type="entry name" value="ESTERASE ESTD"/>
    <property type="match status" value="1"/>
</dbReference>
<dbReference type="PANTHER" id="PTHR43265:SF1">
    <property type="entry name" value="ESTERASE ESTD"/>
    <property type="match status" value="1"/>
</dbReference>
<dbReference type="InterPro" id="IPR029058">
    <property type="entry name" value="AB_hydrolase_fold"/>
</dbReference>
<protein>
    <submittedName>
        <fullName evidence="1">Uncharacterized protein</fullName>
    </submittedName>
</protein>
<dbReference type="SUPFAM" id="SSF53474">
    <property type="entry name" value="alpha/beta-Hydrolases"/>
    <property type="match status" value="1"/>
</dbReference>
<reference evidence="2" key="1">
    <citation type="journal article" date="2019" name="Int. J. Syst. Evol. Microbiol.">
        <title>The Global Catalogue of Microorganisms (GCM) 10K type strain sequencing project: providing services to taxonomists for standard genome sequencing and annotation.</title>
        <authorList>
            <consortium name="The Broad Institute Genomics Platform"/>
            <consortium name="The Broad Institute Genome Sequencing Center for Infectious Disease"/>
            <person name="Wu L."/>
            <person name="Ma J."/>
        </authorList>
    </citation>
    <scope>NUCLEOTIDE SEQUENCE [LARGE SCALE GENOMIC DNA]</scope>
    <source>
        <strain evidence="2">JCM 19635</strain>
    </source>
</reference>
<dbReference type="Gene3D" id="3.40.50.1820">
    <property type="entry name" value="alpha/beta hydrolase"/>
    <property type="match status" value="1"/>
</dbReference>
<evidence type="ECO:0000313" key="2">
    <source>
        <dbReference type="Proteomes" id="UP001596513"/>
    </source>
</evidence>
<evidence type="ECO:0000313" key="1">
    <source>
        <dbReference type="EMBL" id="MFC7666141.1"/>
    </source>
</evidence>